<keyword evidence="4" id="KW-1185">Reference proteome</keyword>
<sequence>MFSSALKQSKQILTSISQNMEEFLESEVMWPETIYSDSVDPTETISDEDDVHSRDSYNGNGSTPSSPITIPSSLSRHHSRERDGWCNEEGITELVPPHVILSQRNDENMSFSRQSGRGRTLKGRDLWYIRNTVWRMTGFVDG</sequence>
<feature type="region of interest" description="Disordered" evidence="2">
    <location>
        <begin position="35"/>
        <end position="85"/>
    </location>
</feature>
<reference evidence="3" key="1">
    <citation type="journal article" date="2022" name="Cell">
        <title>Repeat-based holocentromeres influence genome architecture and karyotype evolution.</title>
        <authorList>
            <person name="Hofstatter P.G."/>
            <person name="Thangavel G."/>
            <person name="Lux T."/>
            <person name="Neumann P."/>
            <person name="Vondrak T."/>
            <person name="Novak P."/>
            <person name="Zhang M."/>
            <person name="Costa L."/>
            <person name="Castellani M."/>
            <person name="Scott A."/>
            <person name="Toegelov H."/>
            <person name="Fuchs J."/>
            <person name="Mata-Sucre Y."/>
            <person name="Dias Y."/>
            <person name="Vanzela A.L.L."/>
            <person name="Huettel B."/>
            <person name="Almeida C.C.S."/>
            <person name="Simkova H."/>
            <person name="Souza G."/>
            <person name="Pedrosa-Harand A."/>
            <person name="Macas J."/>
            <person name="Mayer K.F.X."/>
            <person name="Houben A."/>
            <person name="Marques A."/>
        </authorList>
    </citation>
    <scope>NUCLEOTIDE SEQUENCE</scope>
    <source>
        <strain evidence="3">RhyBre1mFocal</strain>
    </source>
</reference>
<dbReference type="Proteomes" id="UP001151287">
    <property type="component" value="Unassembled WGS sequence"/>
</dbReference>
<dbReference type="Pfam" id="PF04520">
    <property type="entry name" value="Senescence_reg"/>
    <property type="match status" value="1"/>
</dbReference>
<accession>A0A9Q0HKE3</accession>
<organism evidence="3 4">
    <name type="scientific">Rhynchospora breviuscula</name>
    <dbReference type="NCBI Taxonomy" id="2022672"/>
    <lineage>
        <taxon>Eukaryota</taxon>
        <taxon>Viridiplantae</taxon>
        <taxon>Streptophyta</taxon>
        <taxon>Embryophyta</taxon>
        <taxon>Tracheophyta</taxon>
        <taxon>Spermatophyta</taxon>
        <taxon>Magnoliopsida</taxon>
        <taxon>Liliopsida</taxon>
        <taxon>Poales</taxon>
        <taxon>Cyperaceae</taxon>
        <taxon>Cyperoideae</taxon>
        <taxon>Rhynchosporeae</taxon>
        <taxon>Rhynchospora</taxon>
    </lineage>
</organism>
<comment type="similarity">
    <text evidence="1">Belongs to the senescence regulator S40 family.</text>
</comment>
<dbReference type="InterPro" id="IPR007608">
    <property type="entry name" value="Senescence_reg_S40"/>
</dbReference>
<dbReference type="GO" id="GO:0010150">
    <property type="term" value="P:leaf senescence"/>
    <property type="evidence" value="ECO:0007669"/>
    <property type="project" value="UniProtKB-ARBA"/>
</dbReference>
<name>A0A9Q0HKE3_9POAL</name>
<feature type="compositionally biased region" description="Low complexity" evidence="2">
    <location>
        <begin position="62"/>
        <end position="73"/>
    </location>
</feature>
<dbReference type="AlphaFoldDB" id="A0A9Q0HKE3"/>
<dbReference type="OrthoDB" id="672058at2759"/>
<comment type="caution">
    <text evidence="3">The sequence shown here is derived from an EMBL/GenBank/DDBJ whole genome shotgun (WGS) entry which is preliminary data.</text>
</comment>
<feature type="compositionally biased region" description="Polar residues" evidence="2">
    <location>
        <begin position="35"/>
        <end position="44"/>
    </location>
</feature>
<gene>
    <name evidence="3" type="ORF">LUZ63_013687</name>
</gene>
<protein>
    <submittedName>
        <fullName evidence="3">Uncharacterized protein</fullName>
    </submittedName>
</protein>
<evidence type="ECO:0000313" key="4">
    <source>
        <dbReference type="Proteomes" id="UP001151287"/>
    </source>
</evidence>
<dbReference type="PANTHER" id="PTHR33083:SF123">
    <property type="entry name" value="EXPRESSED PROTEIN"/>
    <property type="match status" value="1"/>
</dbReference>
<dbReference type="EMBL" id="JAMQYH010000004">
    <property type="protein sequence ID" value="KAJ1689532.1"/>
    <property type="molecule type" value="Genomic_DNA"/>
</dbReference>
<evidence type="ECO:0000256" key="1">
    <source>
        <dbReference type="ARBA" id="ARBA00034773"/>
    </source>
</evidence>
<evidence type="ECO:0000256" key="2">
    <source>
        <dbReference type="SAM" id="MobiDB-lite"/>
    </source>
</evidence>
<evidence type="ECO:0000313" key="3">
    <source>
        <dbReference type="EMBL" id="KAJ1689532.1"/>
    </source>
</evidence>
<dbReference type="PANTHER" id="PTHR33083">
    <property type="entry name" value="EXPRESSED PROTEIN"/>
    <property type="match status" value="1"/>
</dbReference>
<proteinExistence type="inferred from homology"/>